<keyword evidence="1" id="KW-0472">Membrane</keyword>
<sequence length="204" mass="22754">MIKDIVTAVFSYIGTTTDYFVVLLLLFGKYQSRKETKPVIIGAYIGNALLVLVSLAIALLLQQVPAEWLLGLLGLIPIYMGIKSYLSDEDEGDEIEERLNNIQPTSILKDVILITFAACGADNMALYIPYFTTVSVTTLPIIFAIFIVILTVVIYSAYKFVSVPMVKKFFDRQGDLIQMIVYVVLGLYVLIEAGSIQHIIKLIF</sequence>
<dbReference type="AlphaFoldDB" id="A0A2N9K9I9"/>
<protein>
    <submittedName>
        <fullName evidence="3">Cadmium resistance transporter</fullName>
    </submittedName>
</protein>
<gene>
    <name evidence="2" type="ORF">LES8486_00432</name>
    <name evidence="3" type="ORF">LES9216_00579</name>
</gene>
<evidence type="ECO:0000313" key="2">
    <source>
        <dbReference type="EMBL" id="SPD91452.1"/>
    </source>
</evidence>
<dbReference type="Pfam" id="PF03596">
    <property type="entry name" value="Cad"/>
    <property type="match status" value="1"/>
</dbReference>
<feature type="transmembrane region" description="Helical" evidence="1">
    <location>
        <begin position="6"/>
        <end position="27"/>
    </location>
</feature>
<feature type="transmembrane region" description="Helical" evidence="1">
    <location>
        <begin position="134"/>
        <end position="158"/>
    </location>
</feature>
<evidence type="ECO:0000313" key="4">
    <source>
        <dbReference type="Proteomes" id="UP000237923"/>
    </source>
</evidence>
<accession>A0A2N9K9I9</accession>
<evidence type="ECO:0000256" key="1">
    <source>
        <dbReference type="SAM" id="Phobius"/>
    </source>
</evidence>
<dbReference type="Proteomes" id="UP000237923">
    <property type="component" value="Unassembled WGS sequence"/>
</dbReference>
<reference evidence="2 5" key="2">
    <citation type="submission" date="2018-02" db="EMBL/GenBank/DDBJ databases">
        <authorList>
            <person name="Rodrigo-Torres L."/>
            <person name="Arahal R. D."/>
            <person name="Lucena T."/>
        </authorList>
    </citation>
    <scope>NUCLEOTIDE SEQUENCE [LARGE SCALE GENOMIC DNA]</scope>
    <source>
        <strain evidence="2 5">CECT 8486</strain>
    </source>
</reference>
<name>A0A2N9K9I9_9LACO</name>
<proteinExistence type="predicted"/>
<keyword evidence="1" id="KW-1133">Transmembrane helix</keyword>
<feature type="transmembrane region" description="Helical" evidence="1">
    <location>
        <begin position="39"/>
        <end position="62"/>
    </location>
</feature>
<dbReference type="Proteomes" id="UP000239237">
    <property type="component" value="Unassembled WGS sequence"/>
</dbReference>
<evidence type="ECO:0000313" key="3">
    <source>
        <dbReference type="EMBL" id="SPE06677.1"/>
    </source>
</evidence>
<dbReference type="EMBL" id="OKQR01000001">
    <property type="protein sequence ID" value="SPD91452.1"/>
    <property type="molecule type" value="Genomic_DNA"/>
</dbReference>
<evidence type="ECO:0000313" key="5">
    <source>
        <dbReference type="Proteomes" id="UP000239237"/>
    </source>
</evidence>
<dbReference type="InterPro" id="IPR004676">
    <property type="entry name" value="Cd-R_transporter"/>
</dbReference>
<reference evidence="3 4" key="1">
    <citation type="submission" date="2018-02" db="EMBL/GenBank/DDBJ databases">
        <authorList>
            <person name="Cohen D.B."/>
            <person name="Kent A.D."/>
        </authorList>
    </citation>
    <scope>NUCLEOTIDE SEQUENCE [LARGE SCALE GENOMIC DNA]</scope>
    <source>
        <strain evidence="3 4">CECT 9216</strain>
    </source>
</reference>
<organism evidence="3 4">
    <name type="scientific">Leuconostoc suionicum</name>
    <dbReference type="NCBI Taxonomy" id="1511761"/>
    <lineage>
        <taxon>Bacteria</taxon>
        <taxon>Bacillati</taxon>
        <taxon>Bacillota</taxon>
        <taxon>Bacilli</taxon>
        <taxon>Lactobacillales</taxon>
        <taxon>Lactobacillaceae</taxon>
        <taxon>Leuconostoc</taxon>
    </lineage>
</organism>
<keyword evidence="1" id="KW-0812">Transmembrane</keyword>
<dbReference type="RefSeq" id="WP_105299559.1">
    <property type="nucleotide sequence ID" value="NZ_JADAXL010000011.1"/>
</dbReference>
<dbReference type="EMBL" id="OKQU01000001">
    <property type="protein sequence ID" value="SPE06677.1"/>
    <property type="molecule type" value="Genomic_DNA"/>
</dbReference>
<keyword evidence="5" id="KW-1185">Reference proteome</keyword>
<feature type="transmembrane region" description="Helical" evidence="1">
    <location>
        <begin position="179"/>
        <end position="200"/>
    </location>
</feature>